<dbReference type="InterPro" id="IPR017850">
    <property type="entry name" value="Alkaline_phosphatase_core_sf"/>
</dbReference>
<feature type="transmembrane region" description="Helical" evidence="1">
    <location>
        <begin position="49"/>
        <end position="69"/>
    </location>
</feature>
<evidence type="ECO:0000313" key="4">
    <source>
        <dbReference type="Proteomes" id="UP000184731"/>
    </source>
</evidence>
<protein>
    <recommendedName>
        <fullName evidence="2">Sulfatase N-terminal domain-containing protein</fullName>
    </recommendedName>
</protein>
<dbReference type="KEGG" id="saqi:AXG55_04980"/>
<dbReference type="GO" id="GO:0016776">
    <property type="term" value="F:phosphotransferase activity, phosphate group as acceptor"/>
    <property type="evidence" value="ECO:0007669"/>
    <property type="project" value="TreeGrafter"/>
</dbReference>
<dbReference type="Pfam" id="PF00884">
    <property type="entry name" value="Sulfatase"/>
    <property type="match status" value="1"/>
</dbReference>
<dbReference type="SUPFAM" id="SSF53649">
    <property type="entry name" value="Alkaline phosphatase-like"/>
    <property type="match status" value="1"/>
</dbReference>
<feature type="transmembrane region" description="Helical" evidence="1">
    <location>
        <begin position="125"/>
        <end position="145"/>
    </location>
</feature>
<dbReference type="PANTHER" id="PTHR30443:SF2">
    <property type="entry name" value="PHOSPHOETHANOLAMINE TRANSFERASE EPTC"/>
    <property type="match status" value="1"/>
</dbReference>
<proteinExistence type="predicted"/>
<evidence type="ECO:0000256" key="1">
    <source>
        <dbReference type="SAM" id="Phobius"/>
    </source>
</evidence>
<feature type="domain" description="Sulfatase N-terminal" evidence="2">
    <location>
        <begin position="222"/>
        <end position="540"/>
    </location>
</feature>
<reference evidence="3 4" key="1">
    <citation type="submission" date="2016-10" db="EMBL/GenBank/DDBJ databases">
        <title>Silvanigrella aquatica sp. nov., isolated from a freshwater lake located in the Black Forest, Germany, description of Silvanigrellaceae fam. nov., Silvanigrellales ord. nov., reclassification of the order Bdellovibrionales in the class Oligoflexia, reclassification of the families Bacteriovoracaceae and Halobacteriovoraceae in the new order Bacteriovoracales ord. nov., and reclassification of the family Pseudobacteriovoracaceae in the order Oligoflexiales.</title>
        <authorList>
            <person name="Hahn M.W."/>
            <person name="Schmidt J."/>
            <person name="Koll U."/>
            <person name="Rohde M."/>
            <person name="Verbag S."/>
            <person name="Pitt A."/>
            <person name="Nakai R."/>
            <person name="Naganuma T."/>
            <person name="Lang E."/>
        </authorList>
    </citation>
    <scope>NUCLEOTIDE SEQUENCE [LARGE SCALE GENOMIC DNA]</scope>
    <source>
        <strain evidence="3 4">MWH-Nonnen-W8red</strain>
    </source>
</reference>
<accession>A0A1L4CZB0</accession>
<feature type="transmembrane region" description="Helical" evidence="1">
    <location>
        <begin position="157"/>
        <end position="179"/>
    </location>
</feature>
<dbReference type="OrthoDB" id="9786870at2"/>
<dbReference type="GO" id="GO:0005886">
    <property type="term" value="C:plasma membrane"/>
    <property type="evidence" value="ECO:0007669"/>
    <property type="project" value="UniProtKB-SubCell"/>
</dbReference>
<dbReference type="GO" id="GO:0009244">
    <property type="term" value="P:lipopolysaccharide core region biosynthetic process"/>
    <property type="evidence" value="ECO:0007669"/>
    <property type="project" value="TreeGrafter"/>
</dbReference>
<feature type="transmembrane region" description="Helical" evidence="1">
    <location>
        <begin position="78"/>
        <end position="98"/>
    </location>
</feature>
<dbReference type="AlphaFoldDB" id="A0A1L4CZB0"/>
<gene>
    <name evidence="3" type="ORF">AXG55_04980</name>
</gene>
<evidence type="ECO:0000313" key="3">
    <source>
        <dbReference type="EMBL" id="APJ03289.1"/>
    </source>
</evidence>
<dbReference type="InterPro" id="IPR040423">
    <property type="entry name" value="PEA_transferase"/>
</dbReference>
<sequence>MLRSLLSKLQCISGLKKIFLLSGILIIYDIFIVKSPFKFFHDIIGGRYFVNYLLSLIALVLFISLLHFISKGKIFSKLLACALLIIPLGIQTGHYAFYNKPLNAYGIRFFFSEPSLTSKLALENINYIKIFSFAIFAFIIAFILLQNNQKIKYKNLFVFILSPIYLSILALCGMNWYLILDYQNSITSVYAALPETARSLYFKTLKQSKPEILLSPSHKKLPNILWIIGESAAKNHMSLYGYHRKTTPHLDALNDRGALIPFHNVVSIGPHTLISVPYMLVGKQNIDPKGTIYSSPNIFEYAKSRDYETAFISSQDLRWKNFDQLSGKNTVDYYRAGTDFSSNVSVAKGADDLKVLESSIIPHLENMRPPFLLVTQMDGSHYPYKTHSEPQYKKFFPENSPNGTNAYDNTLVYSDIYLSKLIESARKKDPSIWIFYTSDHGQSVPLAREINTEEKDDHEENKSFLSKWREKITKVFEANEDEENDDESKIVFNQGYNNDIIHNAFFVVPPDEYKNEILNKQNAPIAQSDIFATILHLMDIENPASPIDGLSLLNPISENRLRISTGFVVTNDNIPEAQVTLPDKSSYFIDFSRKSISSSKDKSVFHFEDAPKEIKNLFDKEFYIEDKQINTARL</sequence>
<keyword evidence="1" id="KW-0812">Transmembrane</keyword>
<keyword evidence="1" id="KW-1133">Transmembrane helix</keyword>
<dbReference type="STRING" id="1915309.AXG55_04980"/>
<dbReference type="PANTHER" id="PTHR30443">
    <property type="entry name" value="INNER MEMBRANE PROTEIN"/>
    <property type="match status" value="1"/>
</dbReference>
<organism evidence="3 4">
    <name type="scientific">Silvanigrella aquatica</name>
    <dbReference type="NCBI Taxonomy" id="1915309"/>
    <lineage>
        <taxon>Bacteria</taxon>
        <taxon>Pseudomonadati</taxon>
        <taxon>Bdellovibrionota</taxon>
        <taxon>Oligoflexia</taxon>
        <taxon>Silvanigrellales</taxon>
        <taxon>Silvanigrellaceae</taxon>
        <taxon>Silvanigrella</taxon>
    </lineage>
</organism>
<dbReference type="RefSeq" id="WP_148697020.1">
    <property type="nucleotide sequence ID" value="NZ_CP017834.1"/>
</dbReference>
<dbReference type="Proteomes" id="UP000184731">
    <property type="component" value="Chromosome"/>
</dbReference>
<feature type="transmembrane region" description="Helical" evidence="1">
    <location>
        <begin position="18"/>
        <end position="37"/>
    </location>
</feature>
<name>A0A1L4CZB0_9BACT</name>
<dbReference type="Gene3D" id="3.40.720.10">
    <property type="entry name" value="Alkaline Phosphatase, subunit A"/>
    <property type="match status" value="1"/>
</dbReference>
<dbReference type="InterPro" id="IPR000917">
    <property type="entry name" value="Sulfatase_N"/>
</dbReference>
<evidence type="ECO:0000259" key="2">
    <source>
        <dbReference type="Pfam" id="PF00884"/>
    </source>
</evidence>
<keyword evidence="1" id="KW-0472">Membrane</keyword>
<keyword evidence="4" id="KW-1185">Reference proteome</keyword>
<dbReference type="EMBL" id="CP017834">
    <property type="protein sequence ID" value="APJ03289.1"/>
    <property type="molecule type" value="Genomic_DNA"/>
</dbReference>